<protein>
    <submittedName>
        <fullName evidence="8">Type III secretion protein, HrpO family</fullName>
    </submittedName>
</protein>
<dbReference type="GO" id="GO:0005886">
    <property type="term" value="C:plasma membrane"/>
    <property type="evidence" value="ECO:0007669"/>
    <property type="project" value="UniProtKB-SubCell"/>
</dbReference>
<evidence type="ECO:0000256" key="4">
    <source>
        <dbReference type="ARBA" id="ARBA00022692"/>
    </source>
</evidence>
<gene>
    <name evidence="8" type="ORF">L566_2101</name>
</gene>
<dbReference type="PANTHER" id="PTHR34040">
    <property type="entry name" value="FLAGELLAR BIOSYNTHETIC PROTEIN FLIQ"/>
    <property type="match status" value="1"/>
</dbReference>
<comment type="subcellular location">
    <subcellularLocation>
        <location evidence="1">Cell membrane</location>
        <topology evidence="1">Multi-pass membrane protein</topology>
    </subcellularLocation>
</comment>
<dbReference type="InterPro" id="IPR002191">
    <property type="entry name" value="Bac_export_3"/>
</dbReference>
<dbReference type="InterPro" id="IPR006306">
    <property type="entry name" value="T3SS_HrpO"/>
</dbReference>
<reference evidence="8 9" key="1">
    <citation type="journal article" date="2013" name="Genome Announc.">
        <title>Genome Sequences of 28 Bordetella pertussis U.S. Outbreak Strains Dating from 2010 to 2012.</title>
        <authorList>
            <person name="Harvill E.T."/>
            <person name="Goodfield L.L."/>
            <person name="Ivanov Y."/>
            <person name="Meyer J.A."/>
            <person name="Newth C."/>
            <person name="Cassiday P."/>
            <person name="Tondella M.L."/>
            <person name="Liao P."/>
            <person name="Zimmerman J."/>
            <person name="Meert K."/>
            <person name="Wessel D."/>
            <person name="Berger J."/>
            <person name="Dean J.M."/>
            <person name="Holubkov R."/>
            <person name="Burr J."/>
            <person name="Liu T."/>
            <person name="Brinkac L."/>
            <person name="Kim M."/>
            <person name="Losada L."/>
        </authorList>
    </citation>
    <scope>NUCLEOTIDE SEQUENCE [LARGE SCALE GENOMIC DNA]</scope>
    <source>
        <strain evidence="8 9">CHLA-26</strain>
    </source>
</reference>
<organism evidence="8 9">
    <name type="scientific">Bordetella pertussis CHLA-26</name>
    <dbReference type="NCBI Taxonomy" id="1331284"/>
    <lineage>
        <taxon>Bacteria</taxon>
        <taxon>Pseudomonadati</taxon>
        <taxon>Pseudomonadota</taxon>
        <taxon>Betaproteobacteria</taxon>
        <taxon>Burkholderiales</taxon>
        <taxon>Alcaligenaceae</taxon>
        <taxon>Bordetella</taxon>
    </lineage>
</organism>
<proteinExistence type="inferred from homology"/>
<comment type="similarity">
    <text evidence="2">Belongs to the FliQ/MopD/SpaQ family.</text>
</comment>
<evidence type="ECO:0000313" key="9">
    <source>
        <dbReference type="Proteomes" id="UP000018679"/>
    </source>
</evidence>
<evidence type="ECO:0000256" key="2">
    <source>
        <dbReference type="ARBA" id="ARBA00006156"/>
    </source>
</evidence>
<evidence type="ECO:0000256" key="6">
    <source>
        <dbReference type="ARBA" id="ARBA00023136"/>
    </source>
</evidence>
<dbReference type="PRINTS" id="PR00952">
    <property type="entry name" value="TYPE3IMQPROT"/>
</dbReference>
<accession>A0AAI9NE95</accession>
<dbReference type="PANTHER" id="PTHR34040:SF2">
    <property type="entry name" value="FLAGELLAR BIOSYNTHETIC PROTEIN FLIQ"/>
    <property type="match status" value="1"/>
</dbReference>
<dbReference type="NCBIfam" id="TIGR01403">
    <property type="entry name" value="fliQ_rel_III"/>
    <property type="match status" value="1"/>
</dbReference>
<evidence type="ECO:0000313" key="8">
    <source>
        <dbReference type="EMBL" id="ETH30013.1"/>
    </source>
</evidence>
<evidence type="ECO:0000256" key="3">
    <source>
        <dbReference type="ARBA" id="ARBA00022475"/>
    </source>
</evidence>
<name>A0AAI9NE95_BORPT</name>
<dbReference type="Proteomes" id="UP000018679">
    <property type="component" value="Unassembled WGS sequence"/>
</dbReference>
<feature type="transmembrane region" description="Helical" evidence="7">
    <location>
        <begin position="52"/>
        <end position="72"/>
    </location>
</feature>
<dbReference type="GO" id="GO:0009306">
    <property type="term" value="P:protein secretion"/>
    <property type="evidence" value="ECO:0007669"/>
    <property type="project" value="InterPro"/>
</dbReference>
<dbReference type="Pfam" id="PF01313">
    <property type="entry name" value="Bac_export_3"/>
    <property type="match status" value="1"/>
</dbReference>
<keyword evidence="3" id="KW-1003">Cell membrane</keyword>
<dbReference type="EMBL" id="AXSB02000035">
    <property type="protein sequence ID" value="ETH30013.1"/>
    <property type="molecule type" value="Genomic_DNA"/>
</dbReference>
<evidence type="ECO:0000256" key="7">
    <source>
        <dbReference type="SAM" id="Phobius"/>
    </source>
</evidence>
<keyword evidence="4 7" id="KW-0812">Transmembrane</keyword>
<evidence type="ECO:0000256" key="5">
    <source>
        <dbReference type="ARBA" id="ARBA00022989"/>
    </source>
</evidence>
<sequence>MTSMQTQDLVSFMTQALYLVLWLSLPPIAVVAIVGTLFSLLQALTQVQEQTLSFAVKLIAVFATLMLAARWISAEIYNFTIAVFDAFHRIH</sequence>
<evidence type="ECO:0000256" key="1">
    <source>
        <dbReference type="ARBA" id="ARBA00004651"/>
    </source>
</evidence>
<feature type="transmembrane region" description="Helical" evidence="7">
    <location>
        <begin position="20"/>
        <end position="40"/>
    </location>
</feature>
<dbReference type="AlphaFoldDB" id="A0AAI9NE95"/>
<keyword evidence="6 7" id="KW-0472">Membrane</keyword>
<comment type="caution">
    <text evidence="8">The sequence shown here is derived from an EMBL/GenBank/DDBJ whole genome shotgun (WGS) entry which is preliminary data.</text>
</comment>
<keyword evidence="5 7" id="KW-1133">Transmembrane helix</keyword>
<dbReference type="PIRSF" id="PIRSF004669">
    <property type="entry name" value="FliQ"/>
    <property type="match status" value="1"/>
</dbReference>